<feature type="domain" description="Enoyl reductase (ER)" evidence="3">
    <location>
        <begin position="10"/>
        <end position="323"/>
    </location>
</feature>
<evidence type="ECO:0000256" key="1">
    <source>
        <dbReference type="ARBA" id="ARBA00022857"/>
    </source>
</evidence>
<dbReference type="Gene3D" id="3.40.50.720">
    <property type="entry name" value="NAD(P)-binding Rossmann-like Domain"/>
    <property type="match status" value="1"/>
</dbReference>
<dbReference type="GO" id="GO:0070402">
    <property type="term" value="F:NADPH binding"/>
    <property type="evidence" value="ECO:0007669"/>
    <property type="project" value="TreeGrafter"/>
</dbReference>
<organism evidence="4">
    <name type="scientific">hydrothermal vent metagenome</name>
    <dbReference type="NCBI Taxonomy" id="652676"/>
    <lineage>
        <taxon>unclassified sequences</taxon>
        <taxon>metagenomes</taxon>
        <taxon>ecological metagenomes</taxon>
    </lineage>
</organism>
<reference evidence="4" key="1">
    <citation type="submission" date="2018-06" db="EMBL/GenBank/DDBJ databases">
        <authorList>
            <person name="Zhirakovskaya E."/>
        </authorList>
    </citation>
    <scope>NUCLEOTIDE SEQUENCE</scope>
</reference>
<dbReference type="Pfam" id="PF08240">
    <property type="entry name" value="ADH_N"/>
    <property type="match status" value="1"/>
</dbReference>
<evidence type="ECO:0000259" key="3">
    <source>
        <dbReference type="SMART" id="SM00829"/>
    </source>
</evidence>
<name>A0A3B0SH42_9ZZZZ</name>
<dbReference type="InterPro" id="IPR011032">
    <property type="entry name" value="GroES-like_sf"/>
</dbReference>
<sequence length="327" mass="34676">MRAIVITEFGGPENLAIENVADPTPMDGHVIIDIKAFGLNRAELYFRAGLWGDVPGITGIECVGVVQSDPGGRFSPGQKVIAMMGGMARTMNGSYAEMIRVPYGSVVAVETDLPWPDLAAIPLSYATAWACLHSNLALKTGQTILIRGATSALGQAAVNIATEMGADVIATSRNPVRFKDIQALKALPMHETPDLSQHIRKDHPGGIDAVLDIIGNSTLVDSLAAVHHNGRVCLAGFLGGAAPVADFDPLTQMPSGVQLSFFGSAFVFGTKDYPLSRIPFQSIIDQVAAGKYRAKPARIFQLEEIPKAHELMETDAATGKFVVVNAA</sequence>
<dbReference type="InterPro" id="IPR013154">
    <property type="entry name" value="ADH-like_N"/>
</dbReference>
<keyword evidence="2" id="KW-0560">Oxidoreductase</keyword>
<dbReference type="Gene3D" id="3.90.180.10">
    <property type="entry name" value="Medium-chain alcohol dehydrogenases, catalytic domain"/>
    <property type="match status" value="1"/>
</dbReference>
<dbReference type="SUPFAM" id="SSF51735">
    <property type="entry name" value="NAD(P)-binding Rossmann-fold domains"/>
    <property type="match status" value="1"/>
</dbReference>
<dbReference type="PANTHER" id="PTHR48106">
    <property type="entry name" value="QUINONE OXIDOREDUCTASE PIG3-RELATED"/>
    <property type="match status" value="1"/>
</dbReference>
<dbReference type="InterPro" id="IPR036291">
    <property type="entry name" value="NAD(P)-bd_dom_sf"/>
</dbReference>
<dbReference type="AlphaFoldDB" id="A0A3B0SH42"/>
<dbReference type="SUPFAM" id="SSF50129">
    <property type="entry name" value="GroES-like"/>
    <property type="match status" value="1"/>
</dbReference>
<gene>
    <name evidence="4" type="ORF">MNBD_ALPHA07-21</name>
</gene>
<protein>
    <recommendedName>
        <fullName evidence="3">Enoyl reductase (ER) domain-containing protein</fullName>
    </recommendedName>
</protein>
<dbReference type="PANTHER" id="PTHR48106:SF18">
    <property type="entry name" value="QUINONE OXIDOREDUCTASE PIG3"/>
    <property type="match status" value="1"/>
</dbReference>
<dbReference type="EMBL" id="UOEG01000116">
    <property type="protein sequence ID" value="VAV94265.1"/>
    <property type="molecule type" value="Genomic_DNA"/>
</dbReference>
<dbReference type="Pfam" id="PF00107">
    <property type="entry name" value="ADH_zinc_N"/>
    <property type="match status" value="1"/>
</dbReference>
<dbReference type="GO" id="GO:0016651">
    <property type="term" value="F:oxidoreductase activity, acting on NAD(P)H"/>
    <property type="evidence" value="ECO:0007669"/>
    <property type="project" value="TreeGrafter"/>
</dbReference>
<dbReference type="SMART" id="SM00829">
    <property type="entry name" value="PKS_ER"/>
    <property type="match status" value="1"/>
</dbReference>
<dbReference type="InterPro" id="IPR020843">
    <property type="entry name" value="ER"/>
</dbReference>
<accession>A0A3B0SH42</accession>
<evidence type="ECO:0000313" key="4">
    <source>
        <dbReference type="EMBL" id="VAV94265.1"/>
    </source>
</evidence>
<dbReference type="InterPro" id="IPR013149">
    <property type="entry name" value="ADH-like_C"/>
</dbReference>
<keyword evidence="1" id="KW-0521">NADP</keyword>
<evidence type="ECO:0000256" key="2">
    <source>
        <dbReference type="ARBA" id="ARBA00023002"/>
    </source>
</evidence>
<proteinExistence type="predicted"/>